<name>T1A395_9ZZZZ</name>
<dbReference type="EMBL" id="AUZZ01004132">
    <property type="protein sequence ID" value="EQD55026.1"/>
    <property type="molecule type" value="Genomic_DNA"/>
</dbReference>
<dbReference type="PANTHER" id="PTHR10907">
    <property type="entry name" value="REGUCALCIN"/>
    <property type="match status" value="1"/>
</dbReference>
<accession>T1A395</accession>
<dbReference type="PRINTS" id="PR01790">
    <property type="entry name" value="SMP30FAMILY"/>
</dbReference>
<dbReference type="SUPFAM" id="SSF63829">
    <property type="entry name" value="Calcium-dependent phosphotriesterase"/>
    <property type="match status" value="1"/>
</dbReference>
<comment type="caution">
    <text evidence="3">The sequence shown here is derived from an EMBL/GenBank/DDBJ whole genome shotgun (WGS) entry which is preliminary data.</text>
</comment>
<reference evidence="3" key="1">
    <citation type="submission" date="2013-08" db="EMBL/GenBank/DDBJ databases">
        <authorList>
            <person name="Mendez C."/>
            <person name="Richter M."/>
            <person name="Ferrer M."/>
            <person name="Sanchez J."/>
        </authorList>
    </citation>
    <scope>NUCLEOTIDE SEQUENCE</scope>
</reference>
<comment type="similarity">
    <text evidence="1">Belongs to the SMP-30/CGR1 family.</text>
</comment>
<proteinExistence type="inferred from homology"/>
<dbReference type="GO" id="GO:0019853">
    <property type="term" value="P:L-ascorbic acid biosynthetic process"/>
    <property type="evidence" value="ECO:0007669"/>
    <property type="project" value="TreeGrafter"/>
</dbReference>
<protein>
    <submittedName>
        <fullName evidence="3">SMP-30/gluconolaconase/LRE domain protein</fullName>
    </submittedName>
</protein>
<feature type="non-terminal residue" evidence="3">
    <location>
        <position position="1"/>
    </location>
</feature>
<reference evidence="3" key="2">
    <citation type="journal article" date="2014" name="ISME J.">
        <title>Microbial stratification in low pH oxic and suboxic macroscopic growths along an acid mine drainage.</title>
        <authorList>
            <person name="Mendez-Garcia C."/>
            <person name="Mesa V."/>
            <person name="Sprenger R.R."/>
            <person name="Richter M."/>
            <person name="Diez M.S."/>
            <person name="Solano J."/>
            <person name="Bargiela R."/>
            <person name="Golyshina O.V."/>
            <person name="Manteca A."/>
            <person name="Ramos J.L."/>
            <person name="Gallego J.R."/>
            <person name="Llorente I."/>
            <person name="Martins Dos Santos V.A."/>
            <person name="Jensen O.N."/>
            <person name="Pelaez A.I."/>
            <person name="Sanchez J."/>
            <person name="Ferrer M."/>
        </authorList>
    </citation>
    <scope>NUCLEOTIDE SEQUENCE</scope>
</reference>
<dbReference type="InterPro" id="IPR011042">
    <property type="entry name" value="6-blade_b-propeller_TolB-like"/>
</dbReference>
<dbReference type="Pfam" id="PF08450">
    <property type="entry name" value="SGL"/>
    <property type="match status" value="1"/>
</dbReference>
<dbReference type="GO" id="GO:0004341">
    <property type="term" value="F:gluconolactonase activity"/>
    <property type="evidence" value="ECO:0007669"/>
    <property type="project" value="TreeGrafter"/>
</dbReference>
<dbReference type="Gene3D" id="2.120.10.30">
    <property type="entry name" value="TolB, C-terminal domain"/>
    <property type="match status" value="1"/>
</dbReference>
<dbReference type="GO" id="GO:0005509">
    <property type="term" value="F:calcium ion binding"/>
    <property type="evidence" value="ECO:0007669"/>
    <property type="project" value="TreeGrafter"/>
</dbReference>
<sequence length="103" mass="10990">QLDPKAVDRGRPDGAAVDCDGCYWSALYEGSRLNRYDPAGRLIGEFPLPARCPTMPAFGGADLKTLYVTTAKAADGSGGGLYALQVEIPGLPHRSFDDESFQP</sequence>
<gene>
    <name evidence="3" type="ORF">B2A_05911</name>
</gene>
<evidence type="ECO:0000256" key="1">
    <source>
        <dbReference type="ARBA" id="ARBA00008853"/>
    </source>
</evidence>
<evidence type="ECO:0000313" key="3">
    <source>
        <dbReference type="EMBL" id="EQD55026.1"/>
    </source>
</evidence>
<dbReference type="AlphaFoldDB" id="T1A395"/>
<dbReference type="PANTHER" id="PTHR10907:SF47">
    <property type="entry name" value="REGUCALCIN"/>
    <property type="match status" value="1"/>
</dbReference>
<feature type="domain" description="SMP-30/Gluconolactonase/LRE-like region" evidence="2">
    <location>
        <begin position="9"/>
        <end position="71"/>
    </location>
</feature>
<evidence type="ECO:0000259" key="2">
    <source>
        <dbReference type="Pfam" id="PF08450"/>
    </source>
</evidence>
<dbReference type="InterPro" id="IPR005511">
    <property type="entry name" value="SMP-30"/>
</dbReference>
<organism evidence="3">
    <name type="scientific">mine drainage metagenome</name>
    <dbReference type="NCBI Taxonomy" id="410659"/>
    <lineage>
        <taxon>unclassified sequences</taxon>
        <taxon>metagenomes</taxon>
        <taxon>ecological metagenomes</taxon>
    </lineage>
</organism>
<dbReference type="InterPro" id="IPR013658">
    <property type="entry name" value="SGL"/>
</dbReference>